<dbReference type="AlphaFoldDB" id="A0AAJ1ID73"/>
<evidence type="ECO:0000313" key="3">
    <source>
        <dbReference type="Proteomes" id="UP001221217"/>
    </source>
</evidence>
<dbReference type="Proteomes" id="UP001221217">
    <property type="component" value="Unassembled WGS sequence"/>
</dbReference>
<gene>
    <name evidence="2" type="ORF">PQJ61_09940</name>
</gene>
<dbReference type="EMBL" id="JAQQAL010000022">
    <property type="protein sequence ID" value="MDC7227069.1"/>
    <property type="molecule type" value="Genomic_DNA"/>
</dbReference>
<proteinExistence type="predicted"/>
<keyword evidence="1" id="KW-1133">Transmembrane helix</keyword>
<evidence type="ECO:0000313" key="2">
    <source>
        <dbReference type="EMBL" id="MDC7227069.1"/>
    </source>
</evidence>
<keyword evidence="1" id="KW-0812">Transmembrane</keyword>
<organism evidence="2 3">
    <name type="scientific">Candidatus Thalassospirochaeta sargassi</name>
    <dbReference type="NCBI Taxonomy" id="3119039"/>
    <lineage>
        <taxon>Bacteria</taxon>
        <taxon>Pseudomonadati</taxon>
        <taxon>Spirochaetota</taxon>
        <taxon>Spirochaetia</taxon>
        <taxon>Spirochaetales</taxon>
        <taxon>Spirochaetaceae</taxon>
        <taxon>Candidatus Thalassospirochaeta</taxon>
    </lineage>
</organism>
<reference evidence="2 3" key="1">
    <citation type="submission" date="2022-12" db="EMBL/GenBank/DDBJ databases">
        <title>Metagenome assembled genome from gulf of manar.</title>
        <authorList>
            <person name="Kohli P."/>
            <person name="Pk S."/>
            <person name="Venkata Ramana C."/>
            <person name="Sasikala C."/>
        </authorList>
    </citation>
    <scope>NUCLEOTIDE SEQUENCE [LARGE SCALE GENOMIC DNA]</scope>
    <source>
        <strain evidence="2">JB008</strain>
    </source>
</reference>
<name>A0AAJ1ID73_9SPIO</name>
<protein>
    <submittedName>
        <fullName evidence="2">Uncharacterized protein</fullName>
    </submittedName>
</protein>
<evidence type="ECO:0000256" key="1">
    <source>
        <dbReference type="SAM" id="Phobius"/>
    </source>
</evidence>
<keyword evidence="1" id="KW-0472">Membrane</keyword>
<comment type="caution">
    <text evidence="2">The sequence shown here is derived from an EMBL/GenBank/DDBJ whole genome shotgun (WGS) entry which is preliminary data.</text>
</comment>
<sequence>MFGLPGLTALVLFGFPLFWIIYTIIFWVKTRNWVDDAENQGGDK</sequence>
<accession>A0AAJ1ID73</accession>
<feature type="transmembrane region" description="Helical" evidence="1">
    <location>
        <begin position="6"/>
        <end position="28"/>
    </location>
</feature>